<dbReference type="AlphaFoldDB" id="A0A7Z2VWH1"/>
<feature type="domain" description="CheW-like" evidence="1">
    <location>
        <begin position="44"/>
        <end position="193"/>
    </location>
</feature>
<gene>
    <name evidence="2" type="ORF">HH212_11710</name>
</gene>
<dbReference type="InterPro" id="IPR036061">
    <property type="entry name" value="CheW-like_dom_sf"/>
</dbReference>
<accession>A0A7Z2VWH1</accession>
<proteinExistence type="predicted"/>
<dbReference type="Gene3D" id="2.40.50.180">
    <property type="entry name" value="CheA-289, Domain 4"/>
    <property type="match status" value="1"/>
</dbReference>
<dbReference type="SUPFAM" id="SSF50341">
    <property type="entry name" value="CheW-like"/>
    <property type="match status" value="1"/>
</dbReference>
<protein>
    <submittedName>
        <fullName evidence="2">Chemotaxis protein CheW</fullName>
    </submittedName>
</protein>
<dbReference type="KEGG" id="mfy:HH212_11710"/>
<dbReference type="GO" id="GO:0007165">
    <property type="term" value="P:signal transduction"/>
    <property type="evidence" value="ECO:0007669"/>
    <property type="project" value="InterPro"/>
</dbReference>
<dbReference type="EMBL" id="CP051685">
    <property type="protein sequence ID" value="QJE00602.1"/>
    <property type="molecule type" value="Genomic_DNA"/>
</dbReference>
<reference evidence="2 3" key="1">
    <citation type="submission" date="2020-04" db="EMBL/GenBank/DDBJ databases">
        <title>Genome sequencing of novel species.</title>
        <authorList>
            <person name="Heo J."/>
            <person name="Kim S.-J."/>
            <person name="Kim J.-S."/>
            <person name="Hong S.-B."/>
            <person name="Kwon S.-W."/>
        </authorList>
    </citation>
    <scope>NUCLEOTIDE SEQUENCE [LARGE SCALE GENOMIC DNA]</scope>
    <source>
        <strain evidence="2 3">GN2-R2</strain>
    </source>
</reference>
<keyword evidence="3" id="KW-1185">Reference proteome</keyword>
<dbReference type="Proteomes" id="UP000502415">
    <property type="component" value="Chromosome"/>
</dbReference>
<evidence type="ECO:0000313" key="3">
    <source>
        <dbReference type="Proteomes" id="UP000502415"/>
    </source>
</evidence>
<sequence>MFDSAQAPDDARRDAAAARRTRLRRYQEQLLERVQAARTGSGARTHQLGVEIGGAAYLLDLAEAGEIVPVPVLSPVPLTRPWYLGLASIRGNLVGVVDLAGFFAERDADGAPAAPAAAAAAPIPASARIVTLAPGLGLPCGLLATRVAGLRQAADMRPLDAADDDGAGGRLVDAGGKVWTPLALAALARDERFLQVAL</sequence>
<dbReference type="SMART" id="SM00260">
    <property type="entry name" value="CheW"/>
    <property type="match status" value="1"/>
</dbReference>
<evidence type="ECO:0000313" key="2">
    <source>
        <dbReference type="EMBL" id="QJE00602.1"/>
    </source>
</evidence>
<dbReference type="Pfam" id="PF01584">
    <property type="entry name" value="CheW"/>
    <property type="match status" value="1"/>
</dbReference>
<dbReference type="InterPro" id="IPR002545">
    <property type="entry name" value="CheW-lke_dom"/>
</dbReference>
<evidence type="ECO:0000259" key="1">
    <source>
        <dbReference type="PROSITE" id="PS50851"/>
    </source>
</evidence>
<dbReference type="GO" id="GO:0006935">
    <property type="term" value="P:chemotaxis"/>
    <property type="evidence" value="ECO:0007669"/>
    <property type="project" value="InterPro"/>
</dbReference>
<name>A0A7Z2VWH1_9BURK</name>
<dbReference type="PROSITE" id="PS50851">
    <property type="entry name" value="CHEW"/>
    <property type="match status" value="1"/>
</dbReference>
<dbReference type="RefSeq" id="WP_170202634.1">
    <property type="nucleotide sequence ID" value="NZ_CP051685.1"/>
</dbReference>
<organism evidence="2 3">
    <name type="scientific">Massilia forsythiae</name>
    <dbReference type="NCBI Taxonomy" id="2728020"/>
    <lineage>
        <taxon>Bacteria</taxon>
        <taxon>Pseudomonadati</taxon>
        <taxon>Pseudomonadota</taxon>
        <taxon>Betaproteobacteria</taxon>
        <taxon>Burkholderiales</taxon>
        <taxon>Oxalobacteraceae</taxon>
        <taxon>Telluria group</taxon>
        <taxon>Massilia</taxon>
    </lineage>
</organism>